<keyword evidence="17" id="KW-0576">Peroxisome</keyword>
<dbReference type="Pfam" id="PF04757">
    <property type="entry name" value="Pex2_Pex12"/>
    <property type="match status" value="1"/>
</dbReference>
<keyword evidence="14" id="KW-0653">Protein transport</keyword>
<keyword evidence="22" id="KW-1185">Reference proteome</keyword>
<evidence type="ECO:0000313" key="20">
    <source>
        <dbReference type="EMBL" id="KAF7488375.1"/>
    </source>
</evidence>
<evidence type="ECO:0000256" key="4">
    <source>
        <dbReference type="ARBA" id="ARBA00008704"/>
    </source>
</evidence>
<keyword evidence="11 18" id="KW-0863">Zinc-finger</keyword>
<dbReference type="OrthoDB" id="6270329at2759"/>
<dbReference type="Pfam" id="PF13923">
    <property type="entry name" value="zf-C3HC4_2"/>
    <property type="match status" value="1"/>
</dbReference>
<dbReference type="PANTHER" id="PTHR23350:SF0">
    <property type="entry name" value="PEROXISOME BIOGENESIS FACTOR 10"/>
    <property type="match status" value="1"/>
</dbReference>
<evidence type="ECO:0000256" key="2">
    <source>
        <dbReference type="ARBA" id="ARBA00004585"/>
    </source>
</evidence>
<dbReference type="InterPro" id="IPR025654">
    <property type="entry name" value="PEX2/10"/>
</dbReference>
<evidence type="ECO:0000256" key="10">
    <source>
        <dbReference type="ARBA" id="ARBA00022723"/>
    </source>
</evidence>
<organism evidence="20">
    <name type="scientific">Sarcoptes scabiei</name>
    <name type="common">Itch mite</name>
    <name type="synonym">Acarus scabiei</name>
    <dbReference type="NCBI Taxonomy" id="52283"/>
    <lineage>
        <taxon>Eukaryota</taxon>
        <taxon>Metazoa</taxon>
        <taxon>Ecdysozoa</taxon>
        <taxon>Arthropoda</taxon>
        <taxon>Chelicerata</taxon>
        <taxon>Arachnida</taxon>
        <taxon>Acari</taxon>
        <taxon>Acariformes</taxon>
        <taxon>Sarcoptiformes</taxon>
        <taxon>Astigmata</taxon>
        <taxon>Psoroptidia</taxon>
        <taxon>Sarcoptoidea</taxon>
        <taxon>Sarcoptidae</taxon>
        <taxon>Sarcoptinae</taxon>
        <taxon>Sarcoptes</taxon>
    </lineage>
</organism>
<gene>
    <name evidence="20" type="ORF">SSS_5566</name>
</gene>
<evidence type="ECO:0000313" key="21">
    <source>
        <dbReference type="EnsemblMetazoa" id="KAF7488375.1"/>
    </source>
</evidence>
<dbReference type="AlphaFoldDB" id="A0A834R284"/>
<keyword evidence="8" id="KW-0808">Transferase</keyword>
<evidence type="ECO:0000256" key="9">
    <source>
        <dbReference type="ARBA" id="ARBA00022692"/>
    </source>
</evidence>
<reference evidence="21" key="3">
    <citation type="submission" date="2022-06" db="UniProtKB">
        <authorList>
            <consortium name="EnsemblMetazoa"/>
        </authorList>
    </citation>
    <scope>IDENTIFICATION</scope>
</reference>
<keyword evidence="6" id="KW-0813">Transport</keyword>
<feature type="domain" description="RING-type" evidence="19">
    <location>
        <begin position="241"/>
        <end position="279"/>
    </location>
</feature>
<evidence type="ECO:0000256" key="7">
    <source>
        <dbReference type="ARBA" id="ARBA00022593"/>
    </source>
</evidence>
<evidence type="ECO:0000256" key="11">
    <source>
        <dbReference type="ARBA" id="ARBA00022771"/>
    </source>
</evidence>
<evidence type="ECO:0000256" key="12">
    <source>
        <dbReference type="ARBA" id="ARBA00022786"/>
    </source>
</evidence>
<dbReference type="GO" id="GO:0061630">
    <property type="term" value="F:ubiquitin protein ligase activity"/>
    <property type="evidence" value="ECO:0007669"/>
    <property type="project" value="UniProtKB-EC"/>
</dbReference>
<dbReference type="GO" id="GO:0016558">
    <property type="term" value="P:protein import into peroxisome matrix"/>
    <property type="evidence" value="ECO:0007669"/>
    <property type="project" value="InterPro"/>
</dbReference>
<dbReference type="InterPro" id="IPR013083">
    <property type="entry name" value="Znf_RING/FYVE/PHD"/>
</dbReference>
<keyword evidence="10" id="KW-0479">Metal-binding</keyword>
<evidence type="ECO:0000256" key="18">
    <source>
        <dbReference type="PROSITE-ProRule" id="PRU00175"/>
    </source>
</evidence>
<dbReference type="GO" id="GO:0005778">
    <property type="term" value="C:peroxisomal membrane"/>
    <property type="evidence" value="ECO:0007669"/>
    <property type="project" value="UniProtKB-SubCell"/>
</dbReference>
<keyword evidence="16" id="KW-0472">Membrane</keyword>
<dbReference type="SMART" id="SM00184">
    <property type="entry name" value="RING"/>
    <property type="match status" value="1"/>
</dbReference>
<reference evidence="22" key="1">
    <citation type="journal article" date="2020" name="PLoS Negl. Trop. Dis.">
        <title>High-quality nuclear genome for Sarcoptes scabiei-A critical resource for a neglected parasite.</title>
        <authorList>
            <person name="Korhonen P.K."/>
            <person name="Gasser R.B."/>
            <person name="Ma G."/>
            <person name="Wang T."/>
            <person name="Stroehlein A.J."/>
            <person name="Young N.D."/>
            <person name="Ang C.S."/>
            <person name="Fernando D.D."/>
            <person name="Lu H.C."/>
            <person name="Taylor S."/>
            <person name="Reynolds S.L."/>
            <person name="Mofiz E."/>
            <person name="Najaraj S.H."/>
            <person name="Gowda H."/>
            <person name="Madugundu A."/>
            <person name="Renuse S."/>
            <person name="Holt D."/>
            <person name="Pandey A."/>
            <person name="Papenfuss A.T."/>
            <person name="Fischer K."/>
        </authorList>
    </citation>
    <scope>NUCLEOTIDE SEQUENCE [LARGE SCALE GENOMIC DNA]</scope>
</reference>
<dbReference type="EC" id="2.3.2.27" evidence="5"/>
<evidence type="ECO:0000256" key="16">
    <source>
        <dbReference type="ARBA" id="ARBA00023136"/>
    </source>
</evidence>
<dbReference type="EnsemblMetazoa" id="SSS_5566s_mrna">
    <property type="protein sequence ID" value="KAF7488375.1"/>
    <property type="gene ID" value="SSS_5566"/>
</dbReference>
<comment type="catalytic activity">
    <reaction evidence="1">
        <text>S-ubiquitinyl-[E2 ubiquitin-conjugating enzyme]-L-cysteine + [acceptor protein]-L-lysine = [E2 ubiquitin-conjugating enzyme]-L-cysteine + N(6)-ubiquitinyl-[acceptor protein]-L-lysine.</text>
        <dbReference type="EC" id="2.3.2.27"/>
    </reaction>
</comment>
<dbReference type="PROSITE" id="PS00518">
    <property type="entry name" value="ZF_RING_1"/>
    <property type="match status" value="1"/>
</dbReference>
<keyword evidence="7" id="KW-0962">Peroxisome biogenesis</keyword>
<sequence length="293" mass="34680">MMRFASASIQQILFSHFKDEFYLKFFNRTTRPIFEDILDARQLIKYQRLISESIRFIYYFYTTVRGDQTLGEEFARIVQISSTRKSIPSFFQRFLLALCYSFESRLLCLIHFCIKNALANIIKRSNYDYEIETKGYIDLIWDSLNGLNQTLFFFHGTYYDLWKRLIGIRYLSTIATNEESDLHHNTKSVKLIAYLTLISTCLTFISKFVSLNESIRKNHRIIIDRSRLRSRQEGHQSLNQCTLCLDGVMKPTLLLCGHVFCWDCIVDWLDHQEECPLCHATVEPTRVVFLNNY</sequence>
<evidence type="ECO:0000313" key="22">
    <source>
        <dbReference type="Proteomes" id="UP000070412"/>
    </source>
</evidence>
<comment type="similarity">
    <text evidence="4">Belongs to the pex2/pex10/pex12 family.</text>
</comment>
<proteinExistence type="inferred from homology"/>
<dbReference type="InterPro" id="IPR017907">
    <property type="entry name" value="Znf_RING_CS"/>
</dbReference>
<evidence type="ECO:0000256" key="5">
    <source>
        <dbReference type="ARBA" id="ARBA00012483"/>
    </source>
</evidence>
<dbReference type="GO" id="GO:0008270">
    <property type="term" value="F:zinc ion binding"/>
    <property type="evidence" value="ECO:0007669"/>
    <property type="project" value="UniProtKB-KW"/>
</dbReference>
<evidence type="ECO:0000256" key="6">
    <source>
        <dbReference type="ARBA" id="ARBA00022448"/>
    </source>
</evidence>
<comment type="subcellular location">
    <subcellularLocation>
        <location evidence="2">Peroxisome membrane</location>
        <topology evidence="2">Multi-pass membrane protein</topology>
    </subcellularLocation>
</comment>
<evidence type="ECO:0000256" key="3">
    <source>
        <dbReference type="ARBA" id="ARBA00004906"/>
    </source>
</evidence>
<dbReference type="InterPro" id="IPR006845">
    <property type="entry name" value="Pex_N"/>
</dbReference>
<evidence type="ECO:0000256" key="17">
    <source>
        <dbReference type="ARBA" id="ARBA00023140"/>
    </source>
</evidence>
<reference evidence="20" key="2">
    <citation type="submission" date="2020-01" db="EMBL/GenBank/DDBJ databases">
        <authorList>
            <person name="Korhonen P.K.K."/>
            <person name="Guangxu M.G."/>
            <person name="Wang T.W."/>
            <person name="Stroehlein A.J.S."/>
            <person name="Young N.D."/>
            <person name="Ang C.-S.A."/>
            <person name="Fernando D.W.F."/>
            <person name="Lu H.L."/>
            <person name="Taylor S.T."/>
            <person name="Ehtesham M.E.M."/>
            <person name="Najaraj S.H.N."/>
            <person name="Harsha G.H.G."/>
            <person name="Madugundu A.M."/>
            <person name="Renuse S.R."/>
            <person name="Holt D.H."/>
            <person name="Pandey A.P."/>
            <person name="Papenfuss A.P."/>
            <person name="Gasser R.B.G."/>
            <person name="Fischer K.F."/>
        </authorList>
    </citation>
    <scope>NUCLEOTIDE SEQUENCE</scope>
    <source>
        <strain evidence="20">SSS_KF_BRIS2020</strain>
    </source>
</reference>
<keyword evidence="12" id="KW-0833">Ubl conjugation pathway</keyword>
<keyword evidence="15" id="KW-1133">Transmembrane helix</keyword>
<protein>
    <recommendedName>
        <fullName evidence="5">RING-type E3 ubiquitin transferase</fullName>
        <ecNumber evidence="5">2.3.2.27</ecNumber>
    </recommendedName>
</protein>
<evidence type="ECO:0000259" key="19">
    <source>
        <dbReference type="PROSITE" id="PS50089"/>
    </source>
</evidence>
<dbReference type="PROSITE" id="PS50089">
    <property type="entry name" value="ZF_RING_2"/>
    <property type="match status" value="1"/>
</dbReference>
<dbReference type="Proteomes" id="UP000070412">
    <property type="component" value="Unassembled WGS sequence"/>
</dbReference>
<evidence type="ECO:0000256" key="8">
    <source>
        <dbReference type="ARBA" id="ARBA00022679"/>
    </source>
</evidence>
<dbReference type="PANTHER" id="PTHR23350">
    <property type="entry name" value="PEROXISOME ASSEMBLY PROTEIN 10"/>
    <property type="match status" value="1"/>
</dbReference>
<dbReference type="Gene3D" id="3.30.40.10">
    <property type="entry name" value="Zinc/RING finger domain, C3HC4 (zinc finger)"/>
    <property type="match status" value="1"/>
</dbReference>
<evidence type="ECO:0000256" key="15">
    <source>
        <dbReference type="ARBA" id="ARBA00022989"/>
    </source>
</evidence>
<dbReference type="SUPFAM" id="SSF57850">
    <property type="entry name" value="RING/U-box"/>
    <property type="match status" value="1"/>
</dbReference>
<keyword evidence="9" id="KW-0812">Transmembrane</keyword>
<accession>A0A834R284</accession>
<evidence type="ECO:0000256" key="14">
    <source>
        <dbReference type="ARBA" id="ARBA00022927"/>
    </source>
</evidence>
<name>A0A834R284_SARSC</name>
<comment type="pathway">
    <text evidence="3">Protein modification; protein ubiquitination.</text>
</comment>
<keyword evidence="13" id="KW-0862">Zinc</keyword>
<dbReference type="EMBL" id="WVUK01000066">
    <property type="protein sequence ID" value="KAF7488375.1"/>
    <property type="molecule type" value="Genomic_DNA"/>
</dbReference>
<evidence type="ECO:0000256" key="13">
    <source>
        <dbReference type="ARBA" id="ARBA00022833"/>
    </source>
</evidence>
<dbReference type="InterPro" id="IPR001841">
    <property type="entry name" value="Znf_RING"/>
</dbReference>
<evidence type="ECO:0000256" key="1">
    <source>
        <dbReference type="ARBA" id="ARBA00000900"/>
    </source>
</evidence>